<comment type="caution">
    <text evidence="2">The sequence shown here is derived from an EMBL/GenBank/DDBJ whole genome shotgun (WGS) entry which is preliminary data.</text>
</comment>
<keyword evidence="1" id="KW-1133">Transmembrane helix</keyword>
<evidence type="ECO:0000313" key="2">
    <source>
        <dbReference type="EMBL" id="OXA57755.1"/>
    </source>
</evidence>
<feature type="transmembrane region" description="Helical" evidence="1">
    <location>
        <begin position="6"/>
        <end position="34"/>
    </location>
</feature>
<evidence type="ECO:0000313" key="3">
    <source>
        <dbReference type="Proteomes" id="UP000198287"/>
    </source>
</evidence>
<dbReference type="EMBL" id="LNIX01000003">
    <property type="protein sequence ID" value="OXA57755.1"/>
    <property type="molecule type" value="Genomic_DNA"/>
</dbReference>
<dbReference type="AlphaFoldDB" id="A0A226EJ82"/>
<gene>
    <name evidence="2" type="ORF">Fcan01_07240</name>
</gene>
<dbReference type="Proteomes" id="UP000198287">
    <property type="component" value="Unassembled WGS sequence"/>
</dbReference>
<keyword evidence="1" id="KW-0812">Transmembrane</keyword>
<sequence>MLVNVVVLVFFSSIAIAVINTNAVVVNNLVFYILQSDYKNCLVLFIQRQKYSVFDLLQPLSEQNHPYSIKNFINSSNVSSTVAVRKIPLRFTRNDCNLVILDLSTPEILDAQLEFITQYSFPNRLHQTRLIFMKWNDATANTSKLLLQKKLRDVPLKMEIQLVKSNHGYDRALLLGFCEFCNRHNSSGSNFSNNSSTYPNNQSTQVIGGYDEITGYWRHSNYFPQATIFGMTNISVIFPLEFFKRHRFIRPRLAFSQLQRVLFQVVSSLWMVLDHSKVAFTNSDPIGSEYHRELDDALKKNRMSLALIYFLDELNSHRLQTTTHYTYYRRTIIYRKMRKDTANLFYSNFREPVINYFIPLSFGASIIILLSRRWDLVTRFRLPKPINDMKWRRHGRKSRLSTFINIFWDVGHFMAQQKKFPQLSLNKFTPSATLTLVLVTLFAIVANWFMRLAPLAEIVKPAPKFQLRTPDDILNLVRDSSKILDRSVKIISAINRTDLKEIFSVSYKQKAILVDKVLNEAEYNVNPSDCLDTAKSDNRTVFVICIGILNILAGAMISDNSLDAHTLDVRELVNSGIPDHWVEEVVRLSVAESRKNGNKTQSSKHIQKVSNSFVNSRKQDPAHILVFCLECNRMHFEVGQNLVIGYS</sequence>
<keyword evidence="3" id="KW-1185">Reference proteome</keyword>
<protein>
    <submittedName>
        <fullName evidence="2">Uncharacterized protein</fullName>
    </submittedName>
</protein>
<organism evidence="2 3">
    <name type="scientific">Folsomia candida</name>
    <name type="common">Springtail</name>
    <dbReference type="NCBI Taxonomy" id="158441"/>
    <lineage>
        <taxon>Eukaryota</taxon>
        <taxon>Metazoa</taxon>
        <taxon>Ecdysozoa</taxon>
        <taxon>Arthropoda</taxon>
        <taxon>Hexapoda</taxon>
        <taxon>Collembola</taxon>
        <taxon>Entomobryomorpha</taxon>
        <taxon>Isotomoidea</taxon>
        <taxon>Isotomidae</taxon>
        <taxon>Proisotominae</taxon>
        <taxon>Folsomia</taxon>
    </lineage>
</organism>
<accession>A0A226EJ82</accession>
<reference evidence="2 3" key="1">
    <citation type="submission" date="2015-12" db="EMBL/GenBank/DDBJ databases">
        <title>The genome of Folsomia candida.</title>
        <authorList>
            <person name="Faddeeva A."/>
            <person name="Derks M.F."/>
            <person name="Anvar Y."/>
            <person name="Smit S."/>
            <person name="Van Straalen N."/>
            <person name="Roelofs D."/>
        </authorList>
    </citation>
    <scope>NUCLEOTIDE SEQUENCE [LARGE SCALE GENOMIC DNA]</scope>
    <source>
        <strain evidence="2 3">VU population</strain>
        <tissue evidence="2">Whole body</tissue>
    </source>
</reference>
<keyword evidence="1" id="KW-0472">Membrane</keyword>
<feature type="transmembrane region" description="Helical" evidence="1">
    <location>
        <begin position="353"/>
        <end position="371"/>
    </location>
</feature>
<proteinExistence type="predicted"/>
<evidence type="ECO:0000256" key="1">
    <source>
        <dbReference type="SAM" id="Phobius"/>
    </source>
</evidence>
<feature type="transmembrane region" description="Helical" evidence="1">
    <location>
        <begin position="428"/>
        <end position="450"/>
    </location>
</feature>
<name>A0A226EJ82_FOLCA</name>